<feature type="region of interest" description="Disordered" evidence="1">
    <location>
        <begin position="1"/>
        <end position="24"/>
    </location>
</feature>
<dbReference type="AlphaFoldDB" id="A0A7W8XX53"/>
<comment type="caution">
    <text evidence="2">The sequence shown here is derived from an EMBL/GenBank/DDBJ whole genome shotgun (WGS) entry which is preliminary data.</text>
</comment>
<evidence type="ECO:0000313" key="3">
    <source>
        <dbReference type="Proteomes" id="UP000549882"/>
    </source>
</evidence>
<keyword evidence="3" id="KW-1185">Reference proteome</keyword>
<evidence type="ECO:0000313" key="2">
    <source>
        <dbReference type="EMBL" id="MBB5577223.1"/>
    </source>
</evidence>
<dbReference type="Proteomes" id="UP000549882">
    <property type="component" value="Unassembled WGS sequence"/>
</dbReference>
<sequence>MTKTKDNLFNPEKLSAQTKSEQTTSIAKDILADEASARQKKTDRLRALRLAQETEPASKSKKRAGRNRRCPSAAALPS</sequence>
<organism evidence="2 3">
    <name type="scientific">Rhizobium paranaense</name>
    <dbReference type="NCBI Taxonomy" id="1650438"/>
    <lineage>
        <taxon>Bacteria</taxon>
        <taxon>Pseudomonadati</taxon>
        <taxon>Pseudomonadota</taxon>
        <taxon>Alphaproteobacteria</taxon>
        <taxon>Hyphomicrobiales</taxon>
        <taxon>Rhizobiaceae</taxon>
        <taxon>Rhizobium/Agrobacterium group</taxon>
        <taxon>Rhizobium</taxon>
    </lineage>
</organism>
<feature type="compositionally biased region" description="Polar residues" evidence="1">
    <location>
        <begin position="15"/>
        <end position="24"/>
    </location>
</feature>
<feature type="compositionally biased region" description="Basic residues" evidence="1">
    <location>
        <begin position="59"/>
        <end position="69"/>
    </location>
</feature>
<dbReference type="RefSeq" id="WP_183940460.1">
    <property type="nucleotide sequence ID" value="NZ_JACHBI010000018.1"/>
</dbReference>
<proteinExistence type="predicted"/>
<name>A0A7W8XX53_9HYPH</name>
<accession>A0A7W8XX53</accession>
<evidence type="ECO:0000256" key="1">
    <source>
        <dbReference type="SAM" id="MobiDB-lite"/>
    </source>
</evidence>
<dbReference type="EMBL" id="JACHBI010000018">
    <property type="protein sequence ID" value="MBB5577223.1"/>
    <property type="molecule type" value="Genomic_DNA"/>
</dbReference>
<protein>
    <submittedName>
        <fullName evidence="2">Uncharacterized protein</fullName>
    </submittedName>
</protein>
<gene>
    <name evidence="2" type="ORF">GGD50_005875</name>
</gene>
<feature type="region of interest" description="Disordered" evidence="1">
    <location>
        <begin position="49"/>
        <end position="78"/>
    </location>
</feature>
<reference evidence="2 3" key="1">
    <citation type="submission" date="2020-08" db="EMBL/GenBank/DDBJ databases">
        <title>Genomic Encyclopedia of Type Strains, Phase IV (KMG-V): Genome sequencing to study the core and pangenomes of soil and plant-associated prokaryotes.</title>
        <authorList>
            <person name="Whitman W."/>
        </authorList>
    </citation>
    <scope>NUCLEOTIDE SEQUENCE [LARGE SCALE GENOMIC DNA]</scope>
    <source>
        <strain evidence="2 3">SEMIA 4064</strain>
    </source>
</reference>